<dbReference type="Proteomes" id="UP000828941">
    <property type="component" value="Chromosome 5"/>
</dbReference>
<protein>
    <submittedName>
        <fullName evidence="1">Uncharacterized protein</fullName>
    </submittedName>
</protein>
<keyword evidence="2" id="KW-1185">Reference proteome</keyword>
<evidence type="ECO:0000313" key="2">
    <source>
        <dbReference type="Proteomes" id="UP000828941"/>
    </source>
</evidence>
<reference evidence="1 2" key="1">
    <citation type="journal article" date="2022" name="DNA Res.">
        <title>Chromosomal-level genome assembly of the orchid tree Bauhinia variegata (Leguminosae; Cercidoideae) supports the allotetraploid origin hypothesis of Bauhinia.</title>
        <authorList>
            <person name="Zhong Y."/>
            <person name="Chen Y."/>
            <person name="Zheng D."/>
            <person name="Pang J."/>
            <person name="Liu Y."/>
            <person name="Luo S."/>
            <person name="Meng S."/>
            <person name="Qian L."/>
            <person name="Wei D."/>
            <person name="Dai S."/>
            <person name="Zhou R."/>
        </authorList>
    </citation>
    <scope>NUCLEOTIDE SEQUENCE [LARGE SCALE GENOMIC DNA]</scope>
    <source>
        <strain evidence="1">BV-YZ2020</strain>
    </source>
</reference>
<comment type="caution">
    <text evidence="1">The sequence shown here is derived from an EMBL/GenBank/DDBJ whole genome shotgun (WGS) entry which is preliminary data.</text>
</comment>
<organism evidence="1 2">
    <name type="scientific">Bauhinia variegata</name>
    <name type="common">Purple orchid tree</name>
    <name type="synonym">Phanera variegata</name>
    <dbReference type="NCBI Taxonomy" id="167791"/>
    <lineage>
        <taxon>Eukaryota</taxon>
        <taxon>Viridiplantae</taxon>
        <taxon>Streptophyta</taxon>
        <taxon>Embryophyta</taxon>
        <taxon>Tracheophyta</taxon>
        <taxon>Spermatophyta</taxon>
        <taxon>Magnoliopsida</taxon>
        <taxon>eudicotyledons</taxon>
        <taxon>Gunneridae</taxon>
        <taxon>Pentapetalae</taxon>
        <taxon>rosids</taxon>
        <taxon>fabids</taxon>
        <taxon>Fabales</taxon>
        <taxon>Fabaceae</taxon>
        <taxon>Cercidoideae</taxon>
        <taxon>Cercideae</taxon>
        <taxon>Bauhiniinae</taxon>
        <taxon>Bauhinia</taxon>
    </lineage>
</organism>
<accession>A0ACB9PC30</accession>
<gene>
    <name evidence="1" type="ORF">L6164_013118</name>
</gene>
<evidence type="ECO:0000313" key="1">
    <source>
        <dbReference type="EMBL" id="KAI4346035.1"/>
    </source>
</evidence>
<dbReference type="EMBL" id="CM039430">
    <property type="protein sequence ID" value="KAI4346035.1"/>
    <property type="molecule type" value="Genomic_DNA"/>
</dbReference>
<proteinExistence type="predicted"/>
<sequence>MAYVSAPCLILPNMQNQDQDQDHKTSTGGSVMNLSQKKLYESKNRLKGLVDDAWCVGSSEGFLVSLDQDGEPLLVDPFSSTRIKLPSFPSIIGQSHFFKEMSKIFISKAVMLCDSVHFTRYCRFSIVIIYGSQDKLVFCQSLNKIWIELPGAERSYCDIIFSRGTLFALSNNGSVEGWDFSGKKPVKFFDIDPCAEICGEEIRNFPEDEYTVRLYLVESLGELLLVKRFIEDFVNPDGEVLKRDDNVKVEVSKDSYSLDFPYRTKHFSLYKLDMEYRVGREKVLWRKIESLNDQVLFLGRNESASVSAQAFPQCEANSIYFTDDGCNEMYENDLYGGHDVGVFSVQDRSITPLIPYKMIYPPPFWVVPTLRN</sequence>
<name>A0ACB9PC30_BAUVA</name>